<dbReference type="Proteomes" id="UP000321569">
    <property type="component" value="Unassembled WGS sequence"/>
</dbReference>
<dbReference type="InterPro" id="IPR006340">
    <property type="entry name" value="DUF436"/>
</dbReference>
<dbReference type="STRING" id="1423795.FD12_GL000007"/>
<name>A0A512PL28_9LACO</name>
<protein>
    <recommendedName>
        <fullName evidence="1">UPF0340 protein LRA02_07870</fullName>
    </recommendedName>
</protein>
<dbReference type="Pfam" id="PF04260">
    <property type="entry name" value="DUF436"/>
    <property type="match status" value="1"/>
</dbReference>
<dbReference type="HAMAP" id="MF_00800">
    <property type="entry name" value="UPF0340"/>
    <property type="match status" value="1"/>
</dbReference>
<comment type="similarity">
    <text evidence="1">Belongs to the UPF0340 family.</text>
</comment>
<evidence type="ECO:0000256" key="1">
    <source>
        <dbReference type="HAMAP-Rule" id="MF_00800"/>
    </source>
</evidence>
<dbReference type="EMBL" id="BKAM01000006">
    <property type="protein sequence ID" value="GEP71919.1"/>
    <property type="molecule type" value="Genomic_DNA"/>
</dbReference>
<dbReference type="SUPFAM" id="SSF110710">
    <property type="entry name" value="TTHA0583/YokD-like"/>
    <property type="match status" value="1"/>
</dbReference>
<dbReference type="RefSeq" id="WP_054747375.1">
    <property type="nucleotide sequence ID" value="NZ_BKAM01000006.1"/>
</dbReference>
<proteinExistence type="inferred from homology"/>
<dbReference type="InterPro" id="IPR028345">
    <property type="entry name" value="Antibiotic_NAT-like"/>
</dbReference>
<dbReference type="OrthoDB" id="9803187at2"/>
<accession>A0A512PL28</accession>
<organism evidence="2 3">
    <name type="scientific">Lentilactobacillus rapi</name>
    <dbReference type="NCBI Taxonomy" id="481723"/>
    <lineage>
        <taxon>Bacteria</taxon>
        <taxon>Bacillati</taxon>
        <taxon>Bacillota</taxon>
        <taxon>Bacilli</taxon>
        <taxon>Lactobacillales</taxon>
        <taxon>Lactobacillaceae</taxon>
        <taxon>Lentilactobacillus</taxon>
    </lineage>
</organism>
<evidence type="ECO:0000313" key="3">
    <source>
        <dbReference type="Proteomes" id="UP000321569"/>
    </source>
</evidence>
<dbReference type="PIRSF" id="PIRSF007510">
    <property type="entry name" value="UCP007510"/>
    <property type="match status" value="1"/>
</dbReference>
<dbReference type="Gene3D" id="3.40.50.10360">
    <property type="entry name" value="Hypothetical protein TT1679"/>
    <property type="match status" value="1"/>
</dbReference>
<dbReference type="AlphaFoldDB" id="A0A512PL28"/>
<comment type="caution">
    <text evidence="2">The sequence shown here is derived from an EMBL/GenBank/DDBJ whole genome shotgun (WGS) entry which is preliminary data.</text>
</comment>
<dbReference type="NCBIfam" id="TIGR01440">
    <property type="entry name" value="TIGR01440 family protein"/>
    <property type="match status" value="1"/>
</dbReference>
<sequence length="195" mass="21193">MLLQTIKDDLGTVLTEYFDKVKFPENGVFVVGCSTSEISGDWKGTNSRLDVGNAVVDTLNKFLIPRHINLAIQGCEHINRALLVERSVAEKHDLEIVSVVPAMHAGGGTQVAAYEKMSDPVEVEHITAFGGIDIGGTEIGMHVKYVQIPIRMSHRQVGAANVVCLASRPKLIGGERAKYEFTAANKEDYILGGMN</sequence>
<gene>
    <name evidence="2" type="ORF">LRA02_07870</name>
</gene>
<reference evidence="2 3" key="1">
    <citation type="submission" date="2019-07" db="EMBL/GenBank/DDBJ databases">
        <title>Whole genome shotgun sequence of Lactobacillus rapi NBRC 109618.</title>
        <authorList>
            <person name="Hosoyama A."/>
            <person name="Uohara A."/>
            <person name="Ohji S."/>
            <person name="Ichikawa N."/>
        </authorList>
    </citation>
    <scope>NUCLEOTIDE SEQUENCE [LARGE SCALE GENOMIC DNA]</scope>
    <source>
        <strain evidence="2 3">NBRC 109618</strain>
    </source>
</reference>
<evidence type="ECO:0000313" key="2">
    <source>
        <dbReference type="EMBL" id="GEP71919.1"/>
    </source>
</evidence>